<evidence type="ECO:0000313" key="6">
    <source>
        <dbReference type="Proteomes" id="UP000540787"/>
    </source>
</evidence>
<dbReference type="CDD" id="cd16014">
    <property type="entry name" value="PLC"/>
    <property type="match status" value="1"/>
</dbReference>
<feature type="domain" description="Bacterial phospholipase C C-terminal" evidence="4">
    <location>
        <begin position="547"/>
        <end position="637"/>
    </location>
</feature>
<dbReference type="RefSeq" id="WP_183555693.1">
    <property type="nucleotide sequence ID" value="NZ_JACHBX010000003.1"/>
</dbReference>
<evidence type="ECO:0000313" key="5">
    <source>
        <dbReference type="EMBL" id="MBB6135043.1"/>
    </source>
</evidence>
<comment type="caution">
    <text evidence="5">The sequence shown here is derived from an EMBL/GenBank/DDBJ whole genome shotgun (WGS) entry which is preliminary data.</text>
</comment>
<dbReference type="GO" id="GO:0016042">
    <property type="term" value="P:lipid catabolic process"/>
    <property type="evidence" value="ECO:0007669"/>
    <property type="project" value="InterPro"/>
</dbReference>
<evidence type="ECO:0000259" key="4">
    <source>
        <dbReference type="Pfam" id="PF05506"/>
    </source>
</evidence>
<dbReference type="AlphaFoldDB" id="A0A7X0CFE4"/>
<keyword evidence="3 5" id="KW-0378">Hydrolase</keyword>
<proteinExistence type="inferred from homology"/>
<sequence>MTSRRSFLRNSARAGIAAGTFAAFPPAIQRALAIPANNATGTIRDVEHVVILMQENRAFDHYFGTLKGVRGFGDRFTIPLPEGRSVWQQRLANGNVVMPFHLDASRGNAQRVNGTPHDWLDSQLAWDNGRMDQWPRYKNPISMGYFKESEIPFAFALANAFTVCDAYHCAMHTGTDANRSFFLTGTNGAGLTGTAFVSNEWDAIDGLPGGVNTGYTWTTYAERLEKAGVSWISYQNMPDEWGDNMLGAFRQFRRANIASGYPVSSGGAPGQPYTNTGQALPYHAYDAATDNAKNPLYKGIANTLPGTQPEQYLDAFKRDIREGKLPQVSWINAPSIYCEHPGPSSPVQGAWFLQEVLDALTANPEVWSKTVLIVNFDENDGYFDHVPSPSAPSPDGKGGYAGKTTLSPGALGPEYYTHPRPAGSTRQPAADGRVYGPGPRVPMYVISPWSRGGWVNSQVFDHTSVLRFLETRFGVIEPNISAYRRAVCGDLTSAFNFATPNDEALPALQGRTNRSQADALRAAQQRLAQIAPPASPQMPIQAPGTRPSRALPYELATTCQVQPGATMAAVQVTLNFINSGRQGAVFHVYDRKNLAAVPRRYTVEAGKSLADSWTPAVGGAYDLWVLGPNGYHRHFTGSALRAVAAGQARPDVHVRCDAATGELVLRLLNTGAAPCTFNLNANAYAQLRQLHTLAPRTELLVRIALAANGYWYDLSATVSGQPDYLRRFAGRVETGRHTVSDPALGLV</sequence>
<dbReference type="EMBL" id="JACHBX010000003">
    <property type="protein sequence ID" value="MBB6135043.1"/>
    <property type="molecule type" value="Genomic_DNA"/>
</dbReference>
<dbReference type="InterPro" id="IPR007312">
    <property type="entry name" value="Phosphoesterase"/>
</dbReference>
<organism evidence="5 6">
    <name type="scientific">Massilia aurea</name>
    <dbReference type="NCBI Taxonomy" id="373040"/>
    <lineage>
        <taxon>Bacteria</taxon>
        <taxon>Pseudomonadati</taxon>
        <taxon>Pseudomonadota</taxon>
        <taxon>Betaproteobacteria</taxon>
        <taxon>Burkholderiales</taxon>
        <taxon>Oxalobacteraceae</taxon>
        <taxon>Telluria group</taxon>
        <taxon>Massilia</taxon>
    </lineage>
</organism>
<dbReference type="InterPro" id="IPR017767">
    <property type="entry name" value="PC-PLC"/>
</dbReference>
<dbReference type="EC" id="3.1.4.3" evidence="2"/>
<dbReference type="InterPro" id="IPR006311">
    <property type="entry name" value="TAT_signal"/>
</dbReference>
<dbReference type="PROSITE" id="PS51318">
    <property type="entry name" value="TAT"/>
    <property type="match status" value="1"/>
</dbReference>
<dbReference type="Proteomes" id="UP000540787">
    <property type="component" value="Unassembled WGS sequence"/>
</dbReference>
<dbReference type="Gene3D" id="3.40.720.10">
    <property type="entry name" value="Alkaline Phosphatase, subunit A"/>
    <property type="match status" value="2"/>
</dbReference>
<dbReference type="Pfam" id="PF04185">
    <property type="entry name" value="Phosphoesterase"/>
    <property type="match status" value="1"/>
</dbReference>
<dbReference type="PANTHER" id="PTHR31956">
    <property type="entry name" value="NON-SPECIFIC PHOSPHOLIPASE C4-RELATED"/>
    <property type="match status" value="1"/>
</dbReference>
<feature type="domain" description="Bacterial phospholipase C C-terminal" evidence="4">
    <location>
        <begin position="650"/>
        <end position="731"/>
    </location>
</feature>
<protein>
    <recommendedName>
        <fullName evidence="2">phospholipase C</fullName>
        <ecNumber evidence="2">3.1.4.3</ecNumber>
    </recommendedName>
</protein>
<reference evidence="5 6" key="1">
    <citation type="submission" date="2020-08" db="EMBL/GenBank/DDBJ databases">
        <title>The Agave Microbiome: Exploring the role of microbial communities in plant adaptations to desert environments.</title>
        <authorList>
            <person name="Partida-Martinez L.P."/>
        </authorList>
    </citation>
    <scope>NUCLEOTIDE SEQUENCE [LARGE SCALE GENOMIC DNA]</scope>
    <source>
        <strain evidence="5 6">AT3.2</strain>
    </source>
</reference>
<evidence type="ECO:0000256" key="3">
    <source>
        <dbReference type="ARBA" id="ARBA00022801"/>
    </source>
</evidence>
<gene>
    <name evidence="5" type="ORF">HD842_003201</name>
</gene>
<dbReference type="InterPro" id="IPR017850">
    <property type="entry name" value="Alkaline_phosphatase_core_sf"/>
</dbReference>
<keyword evidence="6" id="KW-1185">Reference proteome</keyword>
<dbReference type="Pfam" id="PF05506">
    <property type="entry name" value="PLipase_C_C"/>
    <property type="match status" value="2"/>
</dbReference>
<dbReference type="NCBIfam" id="TIGR03396">
    <property type="entry name" value="PC_PLC"/>
    <property type="match status" value="1"/>
</dbReference>
<name>A0A7X0CFE4_9BURK</name>
<dbReference type="GO" id="GO:0034480">
    <property type="term" value="F:phosphatidylcholine phospholipase C activity"/>
    <property type="evidence" value="ECO:0007669"/>
    <property type="project" value="UniProtKB-EC"/>
</dbReference>
<evidence type="ECO:0000256" key="1">
    <source>
        <dbReference type="ARBA" id="ARBA00009717"/>
    </source>
</evidence>
<comment type="similarity">
    <text evidence="1">Belongs to the bacterial phospholipase C family.</text>
</comment>
<evidence type="ECO:0000256" key="2">
    <source>
        <dbReference type="ARBA" id="ARBA00012018"/>
    </source>
</evidence>
<dbReference type="PANTHER" id="PTHR31956:SF1">
    <property type="entry name" value="NON-SPECIFIC PHOSPHOLIPASE C1"/>
    <property type="match status" value="1"/>
</dbReference>
<accession>A0A7X0CFE4</accession>
<dbReference type="InterPro" id="IPR008475">
    <property type="entry name" value="PLipase_C_C"/>
</dbReference>